<dbReference type="Proteomes" id="UP001176806">
    <property type="component" value="Unassembled WGS sequence"/>
</dbReference>
<name>A0ABT8WQC6_9FLAO</name>
<proteinExistence type="predicted"/>
<comment type="caution">
    <text evidence="1">The sequence shown here is derived from an EMBL/GenBank/DDBJ whole genome shotgun (WGS) entry which is preliminary data.</text>
</comment>
<dbReference type="RefSeq" id="WP_303302532.1">
    <property type="nucleotide sequence ID" value="NZ_BAABDA010000055.1"/>
</dbReference>
<sequence>MILKKLPKHLLFLIILLSINSFDKNNKYKGDKILIDIGDSLIAGAGGEGTTMSNVTLKLLKGNWIVKNRGVGGENTLTIGARQGGIPMYIKDAITIPANGLSVEIPNGIYSSYNNKNIHPLIQGEGGLNPCYINGIECTLKRNSKTEKYSIKRNRRSSESYTTKPNTNIVTQLSLETKGIATMFIGQNGGYENPEDLLNQINQFVNHKGDENIIIITSHGNGNSETVKPIKEKYGRKLIDLKKYMSEKAIYDAIEFELLPNDREYPTSEDLERMDKNQTPKTLLKDGIHFNSVGYELLGRLRYKKGKELGYW</sequence>
<keyword evidence="2" id="KW-1185">Reference proteome</keyword>
<evidence type="ECO:0008006" key="3">
    <source>
        <dbReference type="Google" id="ProtNLM"/>
    </source>
</evidence>
<dbReference type="EMBL" id="JAUOEL010000005">
    <property type="protein sequence ID" value="MDO5975338.1"/>
    <property type="molecule type" value="Genomic_DNA"/>
</dbReference>
<gene>
    <name evidence="1" type="ORF">Q4Q40_14170</name>
</gene>
<reference evidence="1" key="1">
    <citation type="submission" date="2023-07" db="EMBL/GenBank/DDBJ databases">
        <title>Two novel species in the genus Flavivirga.</title>
        <authorList>
            <person name="Kwon K."/>
        </authorList>
    </citation>
    <scope>NUCLEOTIDE SEQUENCE</scope>
    <source>
        <strain evidence="1">KACC 14158</strain>
    </source>
</reference>
<organism evidence="1 2">
    <name type="scientific">Flavivirga jejuensis</name>
    <dbReference type="NCBI Taxonomy" id="870487"/>
    <lineage>
        <taxon>Bacteria</taxon>
        <taxon>Pseudomonadati</taxon>
        <taxon>Bacteroidota</taxon>
        <taxon>Flavobacteriia</taxon>
        <taxon>Flavobacteriales</taxon>
        <taxon>Flavobacteriaceae</taxon>
        <taxon>Flavivirga</taxon>
    </lineage>
</organism>
<evidence type="ECO:0000313" key="1">
    <source>
        <dbReference type="EMBL" id="MDO5975338.1"/>
    </source>
</evidence>
<evidence type="ECO:0000313" key="2">
    <source>
        <dbReference type="Proteomes" id="UP001176806"/>
    </source>
</evidence>
<protein>
    <recommendedName>
        <fullName evidence="3">Lysophospholipase L1-like esterase</fullName>
    </recommendedName>
</protein>
<dbReference type="SUPFAM" id="SSF52266">
    <property type="entry name" value="SGNH hydrolase"/>
    <property type="match status" value="1"/>
</dbReference>
<accession>A0ABT8WQC6</accession>